<organism evidence="3 4">
    <name type="scientific">Dokdonia donghaensis DSW-1</name>
    <dbReference type="NCBI Taxonomy" id="1300343"/>
    <lineage>
        <taxon>Bacteria</taxon>
        <taxon>Pseudomonadati</taxon>
        <taxon>Bacteroidota</taxon>
        <taxon>Flavobacteriia</taxon>
        <taxon>Flavobacteriales</taxon>
        <taxon>Flavobacteriaceae</taxon>
        <taxon>Dokdonia</taxon>
    </lineage>
</organism>
<proteinExistence type="predicted"/>
<dbReference type="KEGG" id="ddo:I597_2037"/>
<dbReference type="Proteomes" id="UP000030140">
    <property type="component" value="Unassembled WGS sequence"/>
</dbReference>
<evidence type="ECO:0000259" key="2">
    <source>
        <dbReference type="Pfam" id="PF09917"/>
    </source>
</evidence>
<dbReference type="PANTHER" id="PTHR36919:SF3">
    <property type="entry name" value="BLL5882 PROTEIN"/>
    <property type="match status" value="1"/>
</dbReference>
<dbReference type="PATRIC" id="fig|1300343.5.peg.2046"/>
<feature type="domain" description="DUF2147" evidence="2">
    <location>
        <begin position="26"/>
        <end position="141"/>
    </location>
</feature>
<gene>
    <name evidence="3" type="ORF">NV36_02475</name>
</gene>
<reference evidence="3 4" key="1">
    <citation type="submission" date="2014-10" db="EMBL/GenBank/DDBJ databases">
        <title>Draft genome sequence of the proteorhodopsin-containing marine bacterium Dokdonia donghaensis.</title>
        <authorList>
            <person name="Gomez-Consarnau L."/>
            <person name="Gonzalez J.M."/>
            <person name="Riedel T."/>
            <person name="Jaenicke S."/>
            <person name="Wagner-Doebler I."/>
            <person name="Fuhrman J.A."/>
        </authorList>
    </citation>
    <scope>NUCLEOTIDE SEQUENCE [LARGE SCALE GENOMIC DNA]</scope>
    <source>
        <strain evidence="3 4">DSW-1</strain>
    </source>
</reference>
<dbReference type="Gene3D" id="2.40.128.520">
    <property type="match status" value="1"/>
</dbReference>
<evidence type="ECO:0000313" key="3">
    <source>
        <dbReference type="EMBL" id="KGO05820.1"/>
    </source>
</evidence>
<evidence type="ECO:0000256" key="1">
    <source>
        <dbReference type="SAM" id="SignalP"/>
    </source>
</evidence>
<dbReference type="PANTHER" id="PTHR36919">
    <property type="entry name" value="BLR1215 PROTEIN"/>
    <property type="match status" value="1"/>
</dbReference>
<evidence type="ECO:0000313" key="4">
    <source>
        <dbReference type="Proteomes" id="UP000030140"/>
    </source>
</evidence>
<dbReference type="InterPro" id="IPR019223">
    <property type="entry name" value="DUF2147"/>
</dbReference>
<feature type="signal peptide" evidence="1">
    <location>
        <begin position="1"/>
        <end position="19"/>
    </location>
</feature>
<dbReference type="EMBL" id="JSAQ01000001">
    <property type="protein sequence ID" value="KGO05820.1"/>
    <property type="molecule type" value="Genomic_DNA"/>
</dbReference>
<dbReference type="Pfam" id="PF09917">
    <property type="entry name" value="DUF2147"/>
    <property type="match status" value="1"/>
</dbReference>
<dbReference type="AlphaFoldDB" id="A0A0A2GZH3"/>
<keyword evidence="1" id="KW-0732">Signal</keyword>
<dbReference type="OrthoDB" id="9814399at2"/>
<sequence>MKYLISLFIVLLFTASAVAQQDAVFGKWKTIDDETGEAKSIVEIYKKGDKVYGKIIDILNPQDRDKLCIYCEGEDYNKPVLGLDIIKNLERDDDEYTGGTVFDPEKGKTYKAKIWIENDNPDKLYLRGYIAFLYRTQEWIRVK</sequence>
<dbReference type="RefSeq" id="WP_035324848.1">
    <property type="nucleotide sequence ID" value="NZ_CP015125.1"/>
</dbReference>
<comment type="caution">
    <text evidence="3">The sequence shown here is derived from an EMBL/GenBank/DDBJ whole genome shotgun (WGS) entry which is preliminary data.</text>
</comment>
<protein>
    <submittedName>
        <fullName evidence="3">Signal peptide protein</fullName>
    </submittedName>
</protein>
<feature type="chain" id="PRO_5001987403" evidence="1">
    <location>
        <begin position="20"/>
        <end position="143"/>
    </location>
</feature>
<keyword evidence="4" id="KW-1185">Reference proteome</keyword>
<name>A0A0A2GZH3_9FLAO</name>
<accession>A0A0A2GZH3</accession>